<keyword evidence="3" id="KW-1185">Reference proteome</keyword>
<name>A0A9W7T961_TRIRA</name>
<evidence type="ECO:0000313" key="3">
    <source>
        <dbReference type="Proteomes" id="UP001059041"/>
    </source>
</evidence>
<protein>
    <submittedName>
        <fullName evidence="2">Uncharacterized protein</fullName>
    </submittedName>
</protein>
<evidence type="ECO:0000313" key="2">
    <source>
        <dbReference type="EMBL" id="KAI7791934.1"/>
    </source>
</evidence>
<dbReference type="Proteomes" id="UP001059041">
    <property type="component" value="Linkage Group LG24"/>
</dbReference>
<sequence length="253" mass="28193">GGGSAKDIPRITPPVTRRTAPFGGFTVLIFPGREGILPPFTIADLAPRQPPLMWKFIRDEPLMGRLFIFPHTWTRLSQTNTDINCKFPLRDETWYGHCSKRSRDTLKPRRNRESPSTPWSGEQPPRSFAPDTQSAEDGGISKEPGSVSNGRSHCVADLGLERRRQTESMSLLIQPECYANHWSQCPSLRLLRVASLSIPACLWEELDALLAGDHVQCIGLTSSRPPKYVVPVGLDPVASWAVLKRTTVWNGRG</sequence>
<dbReference type="AlphaFoldDB" id="A0A9W7T961"/>
<evidence type="ECO:0000256" key="1">
    <source>
        <dbReference type="SAM" id="MobiDB-lite"/>
    </source>
</evidence>
<feature type="non-terminal residue" evidence="2">
    <location>
        <position position="253"/>
    </location>
</feature>
<comment type="caution">
    <text evidence="2">The sequence shown here is derived from an EMBL/GenBank/DDBJ whole genome shotgun (WGS) entry which is preliminary data.</text>
</comment>
<accession>A0A9W7T961</accession>
<dbReference type="EMBL" id="JAFHDT010000024">
    <property type="protein sequence ID" value="KAI7791934.1"/>
    <property type="molecule type" value="Genomic_DNA"/>
</dbReference>
<feature type="compositionally biased region" description="Basic and acidic residues" evidence="1">
    <location>
        <begin position="104"/>
        <end position="113"/>
    </location>
</feature>
<gene>
    <name evidence="2" type="ORF">IRJ41_017028</name>
</gene>
<proteinExistence type="predicted"/>
<organism evidence="2 3">
    <name type="scientific">Triplophysa rosa</name>
    <name type="common">Cave loach</name>
    <dbReference type="NCBI Taxonomy" id="992332"/>
    <lineage>
        <taxon>Eukaryota</taxon>
        <taxon>Metazoa</taxon>
        <taxon>Chordata</taxon>
        <taxon>Craniata</taxon>
        <taxon>Vertebrata</taxon>
        <taxon>Euteleostomi</taxon>
        <taxon>Actinopterygii</taxon>
        <taxon>Neopterygii</taxon>
        <taxon>Teleostei</taxon>
        <taxon>Ostariophysi</taxon>
        <taxon>Cypriniformes</taxon>
        <taxon>Nemacheilidae</taxon>
        <taxon>Triplophysa</taxon>
    </lineage>
</organism>
<feature type="region of interest" description="Disordered" evidence="1">
    <location>
        <begin position="104"/>
        <end position="152"/>
    </location>
</feature>
<reference evidence="2" key="1">
    <citation type="submission" date="2021-02" db="EMBL/GenBank/DDBJ databases">
        <title>Comparative genomics reveals that relaxation of natural selection precedes convergent phenotypic evolution of cavefish.</title>
        <authorList>
            <person name="Peng Z."/>
        </authorList>
    </citation>
    <scope>NUCLEOTIDE SEQUENCE</scope>
    <source>
        <tissue evidence="2">Muscle</tissue>
    </source>
</reference>